<proteinExistence type="predicted"/>
<accession>A0A6J7PD33</accession>
<organism evidence="2">
    <name type="scientific">freshwater metagenome</name>
    <dbReference type="NCBI Taxonomy" id="449393"/>
    <lineage>
        <taxon>unclassified sequences</taxon>
        <taxon>metagenomes</taxon>
        <taxon>ecological metagenomes</taxon>
    </lineage>
</organism>
<dbReference type="EMBL" id="CAFBPA010000077">
    <property type="protein sequence ID" value="CAB5003480.1"/>
    <property type="molecule type" value="Genomic_DNA"/>
</dbReference>
<evidence type="ECO:0000313" key="2">
    <source>
        <dbReference type="EMBL" id="CAB5003480.1"/>
    </source>
</evidence>
<gene>
    <name evidence="2" type="ORF">UFOPK4043_00650</name>
</gene>
<reference evidence="2" key="1">
    <citation type="submission" date="2020-05" db="EMBL/GenBank/DDBJ databases">
        <authorList>
            <person name="Chiriac C."/>
            <person name="Salcher M."/>
            <person name="Ghai R."/>
            <person name="Kavagutti S V."/>
        </authorList>
    </citation>
    <scope>NUCLEOTIDE SEQUENCE</scope>
</reference>
<protein>
    <submittedName>
        <fullName evidence="2">Unannotated protein</fullName>
    </submittedName>
</protein>
<feature type="region of interest" description="Disordered" evidence="1">
    <location>
        <begin position="34"/>
        <end position="56"/>
    </location>
</feature>
<dbReference type="AlphaFoldDB" id="A0A6J7PD33"/>
<sequence>MAFWTPAGLGAGTLEPTTVVAVKTGGAGGMGLAADAGAASGNPDRRTSTNPPAQVEPARYRGFDCASVPTIGETTSHAAPHL</sequence>
<name>A0A6J7PD33_9ZZZZ</name>
<evidence type="ECO:0000256" key="1">
    <source>
        <dbReference type="SAM" id="MobiDB-lite"/>
    </source>
</evidence>